<dbReference type="RefSeq" id="WP_078528423.1">
    <property type="nucleotide sequence ID" value="NZ_CP019876.1"/>
</dbReference>
<evidence type="ECO:0000313" key="1">
    <source>
        <dbReference type="EMBL" id="AQU89240.1"/>
    </source>
</evidence>
<evidence type="ECO:0000313" key="2">
    <source>
        <dbReference type="Proteomes" id="UP000189683"/>
    </source>
</evidence>
<protein>
    <submittedName>
        <fullName evidence="1">Uncharacterized protein</fullName>
    </submittedName>
</protein>
<accession>A0A9N7CK37</accession>
<dbReference type="EMBL" id="CP019876">
    <property type="protein sequence ID" value="AQU89240.1"/>
    <property type="molecule type" value="Genomic_DNA"/>
</dbReference>
<organism evidence="1 2">
    <name type="scientific">Komagataeibacter nataicola</name>
    <dbReference type="NCBI Taxonomy" id="265960"/>
    <lineage>
        <taxon>Bacteria</taxon>
        <taxon>Pseudomonadati</taxon>
        <taxon>Pseudomonadota</taxon>
        <taxon>Alphaproteobacteria</taxon>
        <taxon>Acetobacterales</taxon>
        <taxon>Acetobacteraceae</taxon>
        <taxon>Komagataeibacter</taxon>
    </lineage>
</organism>
<dbReference type="KEGG" id="kna:B0W47_16810"/>
<gene>
    <name evidence="1" type="ORF">B0W47_16810</name>
</gene>
<reference evidence="1 2" key="1">
    <citation type="submission" date="2017-02" db="EMBL/GenBank/DDBJ databases">
        <title>zhang.</title>
        <authorList>
            <person name="Zhang H."/>
        </authorList>
    </citation>
    <scope>NUCLEOTIDE SEQUENCE [LARGE SCALE GENOMIC DNA]</scope>
    <source>
        <strain evidence="1 2">RZS01</strain>
        <plasmid evidence="2">pkna01</plasmid>
    </source>
</reference>
<keyword evidence="1" id="KW-0614">Plasmid</keyword>
<proteinExistence type="predicted"/>
<name>A0A9N7CK37_9PROT</name>
<dbReference type="AlphaFoldDB" id="A0A9N7CK37"/>
<dbReference type="Proteomes" id="UP000189683">
    <property type="component" value="Plasmid pKNA01"/>
</dbReference>
<geneLocation type="plasmid" evidence="2">
    <name>pkna01</name>
</geneLocation>
<sequence length="169" mass="18528">MTNVISDKEFKEGQKEMSTFDMDTSRLSQQPYAISTDGRMFFGEQDIMNAPDDAVFQKVNINNGVEITEWTRPVKGNLYATGSALQSVDADIDGVLVVMACQDMESIQGSAKSIHADFSSVKSIEVVADVVSADNCRYVEDIRGEIGNVSADNTDCSDITESSSYGRRR</sequence>